<reference evidence="1 2" key="1">
    <citation type="journal article" date="2008" name="Nature">
        <title>The genome of Laccaria bicolor provides insights into mycorrhizal symbiosis.</title>
        <authorList>
            <person name="Martin F."/>
            <person name="Aerts A."/>
            <person name="Ahren D."/>
            <person name="Brun A."/>
            <person name="Danchin E.G.J."/>
            <person name="Duchaussoy F."/>
            <person name="Gibon J."/>
            <person name="Kohler A."/>
            <person name="Lindquist E."/>
            <person name="Pereda V."/>
            <person name="Salamov A."/>
            <person name="Shapiro H.J."/>
            <person name="Wuyts J."/>
            <person name="Blaudez D."/>
            <person name="Buee M."/>
            <person name="Brokstein P."/>
            <person name="Canbaeck B."/>
            <person name="Cohen D."/>
            <person name="Courty P.E."/>
            <person name="Coutinho P.M."/>
            <person name="Delaruelle C."/>
            <person name="Detter J.C."/>
            <person name="Deveau A."/>
            <person name="DiFazio S."/>
            <person name="Duplessis S."/>
            <person name="Fraissinet-Tachet L."/>
            <person name="Lucic E."/>
            <person name="Frey-Klett P."/>
            <person name="Fourrey C."/>
            <person name="Feussner I."/>
            <person name="Gay G."/>
            <person name="Grimwood J."/>
            <person name="Hoegger P.J."/>
            <person name="Jain P."/>
            <person name="Kilaru S."/>
            <person name="Labbe J."/>
            <person name="Lin Y.C."/>
            <person name="Legue V."/>
            <person name="Le Tacon F."/>
            <person name="Marmeisse R."/>
            <person name="Melayah D."/>
            <person name="Montanini B."/>
            <person name="Muratet M."/>
            <person name="Nehls U."/>
            <person name="Niculita-Hirzel H."/>
            <person name="Oudot-Le Secq M.P."/>
            <person name="Peter M."/>
            <person name="Quesneville H."/>
            <person name="Rajashekar B."/>
            <person name="Reich M."/>
            <person name="Rouhier N."/>
            <person name="Schmutz J."/>
            <person name="Yin T."/>
            <person name="Chalot M."/>
            <person name="Henrissat B."/>
            <person name="Kuees U."/>
            <person name="Lucas S."/>
            <person name="Van de Peer Y."/>
            <person name="Podila G.K."/>
            <person name="Polle A."/>
            <person name="Pukkila P.J."/>
            <person name="Richardson P.M."/>
            <person name="Rouze P."/>
            <person name="Sanders I.R."/>
            <person name="Stajich J.E."/>
            <person name="Tunlid A."/>
            <person name="Tuskan G."/>
            <person name="Grigoriev I.V."/>
        </authorList>
    </citation>
    <scope>NUCLEOTIDE SEQUENCE [LARGE SCALE GENOMIC DNA]</scope>
    <source>
        <strain evidence="2">S238N-H82 / ATCC MYA-4686</strain>
    </source>
</reference>
<dbReference type="InParanoid" id="B0E2W4"/>
<dbReference type="EMBL" id="DS547193">
    <property type="protein sequence ID" value="EDQ98822.1"/>
    <property type="molecule type" value="Genomic_DNA"/>
</dbReference>
<dbReference type="GeneID" id="6086182"/>
<dbReference type="RefSeq" id="XP_001890532.1">
    <property type="nucleotide sequence ID" value="XM_001890497.1"/>
</dbReference>
<dbReference type="KEGG" id="lbc:LACBIDRAFT_296130"/>
<dbReference type="Proteomes" id="UP000001194">
    <property type="component" value="Unassembled WGS sequence"/>
</dbReference>
<sequence>MTRLATPSRGPRPPSKLSTSIKQRMVSFPGPSILSKLRAGTVSSTSNQEGSSITTGKWRVSITTLRNK</sequence>
<protein>
    <submittedName>
        <fullName evidence="1">Predicted protein</fullName>
    </submittedName>
</protein>
<dbReference type="AlphaFoldDB" id="B0E2W4"/>
<keyword evidence="2" id="KW-1185">Reference proteome</keyword>
<evidence type="ECO:0000313" key="2">
    <source>
        <dbReference type="Proteomes" id="UP000001194"/>
    </source>
</evidence>
<organism evidence="2">
    <name type="scientific">Laccaria bicolor (strain S238N-H82 / ATCC MYA-4686)</name>
    <name type="common">Bicoloured deceiver</name>
    <name type="synonym">Laccaria laccata var. bicolor</name>
    <dbReference type="NCBI Taxonomy" id="486041"/>
    <lineage>
        <taxon>Eukaryota</taxon>
        <taxon>Fungi</taxon>
        <taxon>Dikarya</taxon>
        <taxon>Basidiomycota</taxon>
        <taxon>Agaricomycotina</taxon>
        <taxon>Agaricomycetes</taxon>
        <taxon>Agaricomycetidae</taxon>
        <taxon>Agaricales</taxon>
        <taxon>Agaricineae</taxon>
        <taxon>Hydnangiaceae</taxon>
        <taxon>Laccaria</taxon>
    </lineage>
</organism>
<accession>B0E2W4</accession>
<evidence type="ECO:0000313" key="1">
    <source>
        <dbReference type="EMBL" id="EDQ98822.1"/>
    </source>
</evidence>
<name>B0E2W4_LACBS</name>
<proteinExistence type="predicted"/>
<gene>
    <name evidence="1" type="ORF">LACBIDRAFT_296130</name>
</gene>
<dbReference type="HOGENOM" id="CLU_2794383_0_0_1"/>